<evidence type="ECO:0000313" key="3">
    <source>
        <dbReference type="Proteomes" id="UP001358586"/>
    </source>
</evidence>
<organism evidence="2 3">
    <name type="scientific">Gossypium arboreum</name>
    <name type="common">Tree cotton</name>
    <name type="synonym">Gossypium nanking</name>
    <dbReference type="NCBI Taxonomy" id="29729"/>
    <lineage>
        <taxon>Eukaryota</taxon>
        <taxon>Viridiplantae</taxon>
        <taxon>Streptophyta</taxon>
        <taxon>Embryophyta</taxon>
        <taxon>Tracheophyta</taxon>
        <taxon>Spermatophyta</taxon>
        <taxon>Magnoliopsida</taxon>
        <taxon>eudicotyledons</taxon>
        <taxon>Gunneridae</taxon>
        <taxon>Pentapetalae</taxon>
        <taxon>rosids</taxon>
        <taxon>malvids</taxon>
        <taxon>Malvales</taxon>
        <taxon>Malvaceae</taxon>
        <taxon>Malvoideae</taxon>
        <taxon>Gossypium</taxon>
    </lineage>
</organism>
<dbReference type="Proteomes" id="UP001358586">
    <property type="component" value="Chromosome 11"/>
</dbReference>
<name>A0ABR0N4R9_GOSAR</name>
<evidence type="ECO:0008006" key="4">
    <source>
        <dbReference type="Google" id="ProtNLM"/>
    </source>
</evidence>
<comment type="caution">
    <text evidence="2">The sequence shown here is derived from an EMBL/GenBank/DDBJ whole genome shotgun (WGS) entry which is preliminary data.</text>
</comment>
<reference evidence="2 3" key="1">
    <citation type="submission" date="2023-03" db="EMBL/GenBank/DDBJ databases">
        <title>WGS of Gossypium arboreum.</title>
        <authorList>
            <person name="Yu D."/>
        </authorList>
    </citation>
    <scope>NUCLEOTIDE SEQUENCE [LARGE SCALE GENOMIC DNA]</scope>
    <source>
        <tissue evidence="2">Leaf</tissue>
    </source>
</reference>
<feature type="region of interest" description="Disordered" evidence="1">
    <location>
        <begin position="76"/>
        <end position="95"/>
    </location>
</feature>
<gene>
    <name evidence="2" type="ORF">PVK06_040072</name>
</gene>
<protein>
    <recommendedName>
        <fullName evidence="4">Gag-pol polyprotein</fullName>
    </recommendedName>
</protein>
<evidence type="ECO:0000313" key="2">
    <source>
        <dbReference type="EMBL" id="KAK5785481.1"/>
    </source>
</evidence>
<dbReference type="PANTHER" id="PTHR32108">
    <property type="entry name" value="DNA-DIRECTED RNA POLYMERASE SUBUNIT ALPHA"/>
    <property type="match status" value="1"/>
</dbReference>
<proteinExistence type="predicted"/>
<dbReference type="EMBL" id="JARKNE010000011">
    <property type="protein sequence ID" value="KAK5785481.1"/>
    <property type="molecule type" value="Genomic_DNA"/>
</dbReference>
<dbReference type="PANTHER" id="PTHR32108:SF5">
    <property type="entry name" value="DYNACTIN SUBUNIT 1-LIKE"/>
    <property type="match status" value="1"/>
</dbReference>
<sequence length="135" mass="15984">MTYRELYQNLFNTYVVSPFYLKPLQPPYPKWYDTNAHCEYHAGITRHSIENCTAFKKVVERLIKMGIMRFDDPATPNVAENPLRNHTDQGVNEISEDRNKKIKYEVAEVRTQLRRIWKEMAKRGLIALDSGEEYE</sequence>
<evidence type="ECO:0000256" key="1">
    <source>
        <dbReference type="SAM" id="MobiDB-lite"/>
    </source>
</evidence>
<accession>A0ABR0N4R9</accession>
<keyword evidence="3" id="KW-1185">Reference proteome</keyword>